<feature type="transmembrane region" description="Helical" evidence="1">
    <location>
        <begin position="88"/>
        <end position="107"/>
    </location>
</feature>
<dbReference type="InterPro" id="IPR007059">
    <property type="entry name" value="DmsC"/>
</dbReference>
<keyword evidence="1" id="KW-1133">Transmembrane helix</keyword>
<dbReference type="PANTHER" id="PTHR38095">
    <property type="entry name" value="ANAEROBIC DIMETHYL SULFOXIDE REDUCTASE CHAIN YNFH"/>
    <property type="match status" value="1"/>
</dbReference>
<dbReference type="GO" id="GO:0009390">
    <property type="term" value="C:dimethyl sulfoxide reductase complex"/>
    <property type="evidence" value="ECO:0007669"/>
    <property type="project" value="TreeGrafter"/>
</dbReference>
<feature type="transmembrane region" description="Helical" evidence="1">
    <location>
        <begin position="184"/>
        <end position="204"/>
    </location>
</feature>
<dbReference type="GO" id="GO:0009389">
    <property type="term" value="F:dimethyl sulfoxide reductase activity"/>
    <property type="evidence" value="ECO:0007669"/>
    <property type="project" value="TreeGrafter"/>
</dbReference>
<dbReference type="GO" id="GO:0019645">
    <property type="term" value="P:anaerobic electron transport chain"/>
    <property type="evidence" value="ECO:0007669"/>
    <property type="project" value="InterPro"/>
</dbReference>
<feature type="transmembrane region" description="Helical" evidence="1">
    <location>
        <begin position="119"/>
        <end position="142"/>
    </location>
</feature>
<gene>
    <name evidence="2" type="ORF">C2L71_00770</name>
</gene>
<keyword evidence="1" id="KW-0472">Membrane</keyword>
<dbReference type="Proteomes" id="UP000236197">
    <property type="component" value="Unassembled WGS sequence"/>
</dbReference>
<proteinExistence type="predicted"/>
<evidence type="ECO:0000256" key="1">
    <source>
        <dbReference type="SAM" id="Phobius"/>
    </source>
</evidence>
<feature type="transmembrane region" description="Helical" evidence="1">
    <location>
        <begin position="154"/>
        <end position="177"/>
    </location>
</feature>
<feature type="transmembrane region" description="Helical" evidence="1">
    <location>
        <begin position="12"/>
        <end position="32"/>
    </location>
</feature>
<feature type="transmembrane region" description="Helical" evidence="1">
    <location>
        <begin position="224"/>
        <end position="246"/>
    </location>
</feature>
<feature type="transmembrane region" description="Helical" evidence="1">
    <location>
        <begin position="44"/>
        <end position="68"/>
    </location>
</feature>
<keyword evidence="3" id="KW-1185">Reference proteome</keyword>
<accession>A0A2K2UE21</accession>
<evidence type="ECO:0008006" key="4">
    <source>
        <dbReference type="Google" id="ProtNLM"/>
    </source>
</evidence>
<dbReference type="RefSeq" id="WP_103263879.1">
    <property type="nucleotide sequence ID" value="NZ_CABMLE010000001.1"/>
</dbReference>
<dbReference type="Pfam" id="PF04976">
    <property type="entry name" value="DmsC"/>
    <property type="match status" value="1"/>
</dbReference>
<evidence type="ECO:0000313" key="3">
    <source>
        <dbReference type="Proteomes" id="UP000236197"/>
    </source>
</evidence>
<feature type="transmembrane region" description="Helical" evidence="1">
    <location>
        <begin position="253"/>
        <end position="277"/>
    </location>
</feature>
<dbReference type="OrthoDB" id="4394845at2"/>
<dbReference type="EMBL" id="PPEK01000001">
    <property type="protein sequence ID" value="PNV68553.1"/>
    <property type="molecule type" value="Genomic_DNA"/>
</dbReference>
<dbReference type="AlphaFoldDB" id="A0A2K2UE21"/>
<evidence type="ECO:0000313" key="2">
    <source>
        <dbReference type="EMBL" id="PNV68553.1"/>
    </source>
</evidence>
<reference evidence="3" key="1">
    <citation type="submission" date="2018-01" db="EMBL/GenBank/DDBJ databases">
        <title>Rubneribacter badeniensis gen. nov., sp. nov., and Colonibacter rubneri, gen. nov., sp. nov., WGS of new members of the Eggerthellaceae.</title>
        <authorList>
            <person name="Danylec N."/>
            <person name="Stoll D.A."/>
            <person name="Doetsch A."/>
            <person name="Kulling S.E."/>
            <person name="Huch M."/>
        </authorList>
    </citation>
    <scope>NUCLEOTIDE SEQUENCE [LARGE SCALE GENOMIC DNA]</scope>
    <source>
        <strain evidence="3">ResAG-96</strain>
    </source>
</reference>
<dbReference type="PANTHER" id="PTHR38095:SF1">
    <property type="entry name" value="ANAEROBIC DIMETHYL SULFOXIDE REDUCTASE CHAIN YNFH"/>
    <property type="match status" value="1"/>
</dbReference>
<comment type="caution">
    <text evidence="2">The sequence shown here is derived from an EMBL/GenBank/DDBJ whole genome shotgun (WGS) entry which is preliminary data.</text>
</comment>
<organism evidence="2 3">
    <name type="scientific">Enteroscipio rubneri</name>
    <dbReference type="NCBI Taxonomy" id="2070686"/>
    <lineage>
        <taxon>Bacteria</taxon>
        <taxon>Bacillati</taxon>
        <taxon>Actinomycetota</taxon>
        <taxon>Coriobacteriia</taxon>
        <taxon>Eggerthellales</taxon>
        <taxon>Eggerthellaceae</taxon>
        <taxon>Enteroscipio</taxon>
    </lineage>
</organism>
<name>A0A2K2UE21_9ACTN</name>
<protein>
    <recommendedName>
        <fullName evidence="4">DMSO reductase</fullName>
    </recommendedName>
</protein>
<dbReference type="GO" id="GO:0005886">
    <property type="term" value="C:plasma membrane"/>
    <property type="evidence" value="ECO:0007669"/>
    <property type="project" value="TreeGrafter"/>
</dbReference>
<sequence length="282" mass="28698">MGSGFEHTALAVFTTLGPMGAGAFIALTYAFIAGQPDEAAAKRLDRWTALPLAVLAVGFLGAFMHLASPLNAFGVFSGVGASPLSNEILVGVAFAVLAVVYWVLALAGKLPFALRKTLLVVLAALAVVFAAFCGLAYMMYTIPTWNTPLSIVQMVGYMLAGGTVLGFCTVGFAQVGLPKGASTVALALTLAGVAVGTVGFGVQIAGLDAIRNIWSSAAELVPAIWMLLGAFAVCGLVAAALTFVAAKKAFAPALLVVACVVVAAGIFVARIGFYGLYMGIAL</sequence>
<keyword evidence="1" id="KW-0812">Transmembrane</keyword>